<name>A0ABV7YAE7_9ACTN</name>
<keyword evidence="5" id="KW-0046">Antibiotic resistance</keyword>
<dbReference type="PANTHER" id="PTHR43027:SF2">
    <property type="entry name" value="TRANSPORT PERMEASE PROTEIN"/>
    <property type="match status" value="1"/>
</dbReference>
<dbReference type="PANTHER" id="PTHR43027">
    <property type="entry name" value="DOXORUBICIN RESISTANCE ABC TRANSPORTER PERMEASE PROTEIN DRRC-RELATED"/>
    <property type="match status" value="1"/>
</dbReference>
<evidence type="ECO:0000256" key="4">
    <source>
        <dbReference type="ARBA" id="ARBA00023136"/>
    </source>
</evidence>
<dbReference type="RefSeq" id="WP_205114002.1">
    <property type="nucleotide sequence ID" value="NZ_JAFBCM010000001.1"/>
</dbReference>
<dbReference type="InterPro" id="IPR000412">
    <property type="entry name" value="ABC_2_transport"/>
</dbReference>
<dbReference type="Proteomes" id="UP001595699">
    <property type="component" value="Unassembled WGS sequence"/>
</dbReference>
<comment type="caution">
    <text evidence="8">The sequence shown here is derived from an EMBL/GenBank/DDBJ whole genome shotgun (WGS) entry which is preliminary data.</text>
</comment>
<dbReference type="PIRSF" id="PIRSF006648">
    <property type="entry name" value="DrrB"/>
    <property type="match status" value="1"/>
</dbReference>
<accession>A0ABV7YAE7</accession>
<reference evidence="9" key="1">
    <citation type="journal article" date="2019" name="Int. J. Syst. Evol. Microbiol.">
        <title>The Global Catalogue of Microorganisms (GCM) 10K type strain sequencing project: providing services to taxonomists for standard genome sequencing and annotation.</title>
        <authorList>
            <consortium name="The Broad Institute Genomics Platform"/>
            <consortium name="The Broad Institute Genome Sequencing Center for Infectious Disease"/>
            <person name="Wu L."/>
            <person name="Ma J."/>
        </authorList>
    </citation>
    <scope>NUCLEOTIDE SEQUENCE [LARGE SCALE GENOMIC DNA]</scope>
    <source>
        <strain evidence="9">CGMCC 4.7241</strain>
    </source>
</reference>
<keyword evidence="9" id="KW-1185">Reference proteome</keyword>
<evidence type="ECO:0000313" key="8">
    <source>
        <dbReference type="EMBL" id="MFC3761532.1"/>
    </source>
</evidence>
<evidence type="ECO:0000313" key="9">
    <source>
        <dbReference type="Proteomes" id="UP001595699"/>
    </source>
</evidence>
<feature type="transmembrane region" description="Helical" evidence="6">
    <location>
        <begin position="225"/>
        <end position="243"/>
    </location>
</feature>
<dbReference type="EMBL" id="JBHRZH010000009">
    <property type="protein sequence ID" value="MFC3761532.1"/>
    <property type="molecule type" value="Genomic_DNA"/>
</dbReference>
<feature type="transmembrane region" description="Helical" evidence="6">
    <location>
        <begin position="21"/>
        <end position="40"/>
    </location>
</feature>
<evidence type="ECO:0000256" key="2">
    <source>
        <dbReference type="ARBA" id="ARBA00022692"/>
    </source>
</evidence>
<proteinExistence type="inferred from homology"/>
<dbReference type="Pfam" id="PF01061">
    <property type="entry name" value="ABC2_membrane"/>
    <property type="match status" value="1"/>
</dbReference>
<feature type="transmembrane region" description="Helical" evidence="6">
    <location>
        <begin position="166"/>
        <end position="186"/>
    </location>
</feature>
<feature type="domain" description="ABC transmembrane type-2" evidence="7">
    <location>
        <begin position="20"/>
        <end position="246"/>
    </location>
</feature>
<dbReference type="InterPro" id="IPR047817">
    <property type="entry name" value="ABC2_TM_bact-type"/>
</dbReference>
<keyword evidence="6" id="KW-0813">Transport</keyword>
<feature type="transmembrane region" description="Helical" evidence="6">
    <location>
        <begin position="136"/>
        <end position="159"/>
    </location>
</feature>
<comment type="subcellular location">
    <subcellularLocation>
        <location evidence="6">Cell membrane</location>
        <topology evidence="6">Multi-pass membrane protein</topology>
    </subcellularLocation>
    <subcellularLocation>
        <location evidence="1">Membrane</location>
        <topology evidence="1">Multi-pass membrane protein</topology>
    </subcellularLocation>
</comment>
<keyword evidence="4 6" id="KW-0472">Membrane</keyword>
<evidence type="ECO:0000259" key="7">
    <source>
        <dbReference type="PROSITE" id="PS51012"/>
    </source>
</evidence>
<evidence type="ECO:0000256" key="3">
    <source>
        <dbReference type="ARBA" id="ARBA00022989"/>
    </source>
</evidence>
<dbReference type="InterPro" id="IPR052902">
    <property type="entry name" value="ABC-2_transporter"/>
</dbReference>
<evidence type="ECO:0000256" key="6">
    <source>
        <dbReference type="RuleBase" id="RU361157"/>
    </source>
</evidence>
<protein>
    <recommendedName>
        <fullName evidence="6">Transport permease protein</fullName>
    </recommendedName>
</protein>
<comment type="similarity">
    <text evidence="6">Belongs to the ABC-2 integral membrane protein family.</text>
</comment>
<feature type="transmembrane region" description="Helical" evidence="6">
    <location>
        <begin position="60"/>
        <end position="80"/>
    </location>
</feature>
<dbReference type="PROSITE" id="PS51012">
    <property type="entry name" value="ABC_TM2"/>
    <property type="match status" value="1"/>
</dbReference>
<gene>
    <name evidence="8" type="ORF">ACFOUW_11840</name>
</gene>
<keyword evidence="2 6" id="KW-0812">Transmembrane</keyword>
<evidence type="ECO:0000256" key="1">
    <source>
        <dbReference type="ARBA" id="ARBA00004141"/>
    </source>
</evidence>
<dbReference type="InterPro" id="IPR013525">
    <property type="entry name" value="ABC2_TM"/>
</dbReference>
<keyword evidence="3 6" id="KW-1133">Transmembrane helix</keyword>
<organism evidence="8 9">
    <name type="scientific">Tenggerimyces flavus</name>
    <dbReference type="NCBI Taxonomy" id="1708749"/>
    <lineage>
        <taxon>Bacteria</taxon>
        <taxon>Bacillati</taxon>
        <taxon>Actinomycetota</taxon>
        <taxon>Actinomycetes</taxon>
        <taxon>Propionibacteriales</taxon>
        <taxon>Nocardioidaceae</taxon>
        <taxon>Tenggerimyces</taxon>
    </lineage>
</organism>
<sequence>MKEFASLLRVEAKLFLREPATLAFTLILPLGLMLIFGLGFQDSPAPANPGQHDQPTFLPALSLMIAVGMLGFFGLPSVLGTYREKGILRRLSTTPVHPGRLLAAQLVVQLAAAVVAVLVITLVAHFVIGMPLPQNVLGFVAAVVLGLASLFAIGMVVAALSPTGRIAGSIGPVLFFPMLFLAGAWLPRTNMPDWLATIGAYSPLGALTDTVGAAWAGASPHLGQLGMMAALTVALGVIAARIFRWE</sequence>
<feature type="transmembrane region" description="Helical" evidence="6">
    <location>
        <begin position="101"/>
        <end position="124"/>
    </location>
</feature>
<evidence type="ECO:0000256" key="5">
    <source>
        <dbReference type="ARBA" id="ARBA00023251"/>
    </source>
</evidence>
<keyword evidence="6" id="KW-1003">Cell membrane</keyword>